<evidence type="ECO:0000313" key="10">
    <source>
        <dbReference type="EMBL" id="RDX57921.1"/>
    </source>
</evidence>
<dbReference type="EMBL" id="QJKJ01018035">
    <property type="protein sequence ID" value="RDX57921.1"/>
    <property type="molecule type" value="Genomic_DNA"/>
</dbReference>
<dbReference type="PANTHER" id="PTHR12860">
    <property type="entry name" value="SIGNAL RECOGNITION PARTICLE 68 KDA PROTEIN"/>
    <property type="match status" value="1"/>
</dbReference>
<evidence type="ECO:0000256" key="2">
    <source>
        <dbReference type="ARBA" id="ARBA00004604"/>
    </source>
</evidence>
<proteinExistence type="inferred from homology"/>
<protein>
    <recommendedName>
        <fullName evidence="9">Signal recognition particle subunit SRP68</fullName>
    </recommendedName>
</protein>
<accession>A0A371DZL7</accession>
<comment type="subcellular location">
    <subcellularLocation>
        <location evidence="1">Cytoplasm</location>
    </subcellularLocation>
    <subcellularLocation>
        <location evidence="2">Nucleus</location>
        <location evidence="2">Nucleolus</location>
    </subcellularLocation>
</comment>
<evidence type="ECO:0000256" key="3">
    <source>
        <dbReference type="ARBA" id="ARBA00009352"/>
    </source>
</evidence>
<dbReference type="AlphaFoldDB" id="A0A371DZL7"/>
<dbReference type="PIRSF" id="PIRSF038995">
    <property type="entry name" value="SRP68"/>
    <property type="match status" value="1"/>
</dbReference>
<gene>
    <name evidence="10" type="primary">SRP68</name>
    <name evidence="10" type="ORF">CR513_62803</name>
</gene>
<organism evidence="10 11">
    <name type="scientific">Mucuna pruriens</name>
    <name type="common">Velvet bean</name>
    <name type="synonym">Dolichos pruriens</name>
    <dbReference type="NCBI Taxonomy" id="157652"/>
    <lineage>
        <taxon>Eukaryota</taxon>
        <taxon>Viridiplantae</taxon>
        <taxon>Streptophyta</taxon>
        <taxon>Embryophyta</taxon>
        <taxon>Tracheophyta</taxon>
        <taxon>Spermatophyta</taxon>
        <taxon>Magnoliopsida</taxon>
        <taxon>eudicotyledons</taxon>
        <taxon>Gunneridae</taxon>
        <taxon>Pentapetalae</taxon>
        <taxon>rosids</taxon>
        <taxon>fabids</taxon>
        <taxon>Fabales</taxon>
        <taxon>Fabaceae</taxon>
        <taxon>Papilionoideae</taxon>
        <taxon>50 kb inversion clade</taxon>
        <taxon>NPAAA clade</taxon>
        <taxon>indigoferoid/millettioid clade</taxon>
        <taxon>Phaseoleae</taxon>
        <taxon>Mucuna</taxon>
    </lineage>
</organism>
<keyword evidence="6" id="KW-0733">Signal recognition particle</keyword>
<dbReference type="GO" id="GO:0005047">
    <property type="term" value="F:signal recognition particle binding"/>
    <property type="evidence" value="ECO:0007669"/>
    <property type="project" value="InterPro"/>
</dbReference>
<feature type="non-terminal residue" evidence="10">
    <location>
        <position position="1"/>
    </location>
</feature>
<dbReference type="GO" id="GO:0005730">
    <property type="term" value="C:nucleolus"/>
    <property type="evidence" value="ECO:0007669"/>
    <property type="project" value="UniProtKB-SubCell"/>
</dbReference>
<keyword evidence="4" id="KW-0963">Cytoplasm</keyword>
<dbReference type="PANTHER" id="PTHR12860:SF0">
    <property type="entry name" value="SIGNAL RECOGNITION PARTICLE SUBUNIT SRP68"/>
    <property type="match status" value="1"/>
</dbReference>
<keyword evidence="11" id="KW-1185">Reference proteome</keyword>
<dbReference type="GO" id="GO:0030942">
    <property type="term" value="F:endoplasmic reticulum signal peptide binding"/>
    <property type="evidence" value="ECO:0007669"/>
    <property type="project" value="InterPro"/>
</dbReference>
<dbReference type="InterPro" id="IPR038253">
    <property type="entry name" value="SRP68_N_sf"/>
</dbReference>
<keyword evidence="8" id="KW-0687">Ribonucleoprotein</keyword>
<dbReference type="STRING" id="157652.A0A371DZL7"/>
<evidence type="ECO:0000256" key="7">
    <source>
        <dbReference type="ARBA" id="ARBA00023242"/>
    </source>
</evidence>
<keyword evidence="7" id="KW-0539">Nucleus</keyword>
<evidence type="ECO:0000256" key="9">
    <source>
        <dbReference type="ARBA" id="ARBA00029498"/>
    </source>
</evidence>
<sequence length="621" mass="70617">MQRSTVINNPHALIGYKINRLKVSKNDKTVTCSNRSYLIRFLHLVLYSAERAWSHAMEKRQLPNGPNARQRIYLIGRLRKAVKWATLFSQLCAVKADSRTSFEAEIAILMLLILHILIGNKIHCCSLDYYRHSLMWFFFKSFYALILGKCVKNFTSSSTLKYLPIQTAYASYMKGSLLFEQDQNWDVALMHFKSARAVYEELGKYGDMDNQVLCRERVEELEPSIRYCLHKIGQSNLQASELLHIGDMEGPALDLFKAKLEAVMAEARSQQAASMTEFHWLGYTFPISNEKTRVAILKAQELEKDIQGPLADTSPADKRLVIFDKIFSAYHEARGYIRTDLATAGNAESVKDDLNGLDKAISAILGERTIERNLLLTKVAKSKLSRRRDDKNEKITKPEELVRLYDLLLQNTADLSDLVSSGRDKKLEEVNFAEECVCKTLAFRAESMPMTTCRCFYVAKSYSVAGKRAEAYALYCHARSLAVDALRKFKMLNDDNKNMIKELEDLCNECRSNSCIEHALGIAEEKRVQENLSERVSSISLTGAEPLTKFLVEKLDVYESAVGDSNVKHAPRIAAFPPVFQAISRNPIVLDLAYNNIEFPPIDHRMKDRKTKAGFMSRIFG</sequence>
<name>A0A371DZL7_MUCPR</name>
<evidence type="ECO:0000256" key="8">
    <source>
        <dbReference type="ARBA" id="ARBA00023274"/>
    </source>
</evidence>
<dbReference type="InterPro" id="IPR026258">
    <property type="entry name" value="SRP68"/>
</dbReference>
<keyword evidence="5" id="KW-0694">RNA-binding</keyword>
<dbReference type="Gene3D" id="1.10.3450.40">
    <property type="entry name" value="Signal recognition particle, SRP68 subunit, RNA-binding domain"/>
    <property type="match status" value="2"/>
</dbReference>
<evidence type="ECO:0000256" key="4">
    <source>
        <dbReference type="ARBA" id="ARBA00022490"/>
    </source>
</evidence>
<evidence type="ECO:0000256" key="5">
    <source>
        <dbReference type="ARBA" id="ARBA00022884"/>
    </source>
</evidence>
<evidence type="ECO:0000256" key="6">
    <source>
        <dbReference type="ARBA" id="ARBA00023135"/>
    </source>
</evidence>
<comment type="caution">
    <text evidence="10">The sequence shown here is derived from an EMBL/GenBank/DDBJ whole genome shotgun (WGS) entry which is preliminary data.</text>
</comment>
<dbReference type="Proteomes" id="UP000257109">
    <property type="component" value="Unassembled WGS sequence"/>
</dbReference>
<dbReference type="Pfam" id="PF16969">
    <property type="entry name" value="SRP68"/>
    <property type="match status" value="2"/>
</dbReference>
<reference evidence="10" key="1">
    <citation type="submission" date="2018-05" db="EMBL/GenBank/DDBJ databases">
        <title>Draft genome of Mucuna pruriens seed.</title>
        <authorList>
            <person name="Nnadi N.E."/>
            <person name="Vos R."/>
            <person name="Hasami M.H."/>
            <person name="Devisetty U.K."/>
            <person name="Aguiy J.C."/>
        </authorList>
    </citation>
    <scope>NUCLEOTIDE SEQUENCE [LARGE SCALE GENOMIC DNA]</scope>
    <source>
        <strain evidence="10">JCA_2017</strain>
    </source>
</reference>
<dbReference type="GO" id="GO:0006614">
    <property type="term" value="P:SRP-dependent cotranslational protein targeting to membrane"/>
    <property type="evidence" value="ECO:0007669"/>
    <property type="project" value="InterPro"/>
</dbReference>
<evidence type="ECO:0000313" key="11">
    <source>
        <dbReference type="Proteomes" id="UP000257109"/>
    </source>
</evidence>
<dbReference type="GO" id="GO:0008312">
    <property type="term" value="F:7S RNA binding"/>
    <property type="evidence" value="ECO:0007669"/>
    <property type="project" value="InterPro"/>
</dbReference>
<comment type="similarity">
    <text evidence="3">Belongs to the SRP68 family.</text>
</comment>
<dbReference type="GO" id="GO:0005786">
    <property type="term" value="C:signal recognition particle, endoplasmic reticulum targeting"/>
    <property type="evidence" value="ECO:0007669"/>
    <property type="project" value="UniProtKB-KW"/>
</dbReference>
<dbReference type="OrthoDB" id="10255118at2759"/>
<evidence type="ECO:0000256" key="1">
    <source>
        <dbReference type="ARBA" id="ARBA00004496"/>
    </source>
</evidence>